<reference evidence="1 2" key="1">
    <citation type="submission" date="2018-06" db="EMBL/GenBank/DDBJ databases">
        <authorList>
            <consortium name="Pathogen Informatics"/>
            <person name="Doyle S."/>
        </authorList>
    </citation>
    <scope>NUCLEOTIDE SEQUENCE [LARGE SCALE GENOMIC DNA]</scope>
    <source>
        <strain evidence="2">NCTC 10815</strain>
    </source>
</reference>
<sequence length="125" mass="14319">MKLDMVGVIVRDMGKAIRFYQQLGFNVSVGDEKEPYVELDHEGVRISLNKIELIEDVYGFKPEKSGDKVELAFLMESPAEIDALIEKMKAAGDYIVREPWQAPWGQYYAILKDEDENILSLFCNL</sequence>
<gene>
    <name evidence="1" type="ORF">NCTC10815_01032</name>
</gene>
<keyword evidence="1" id="KW-0456">Lyase</keyword>
<dbReference type="InterPro" id="IPR004360">
    <property type="entry name" value="Glyas_Fos-R_dOase_dom"/>
</dbReference>
<dbReference type="OrthoDB" id="9796521at2"/>
<dbReference type="PANTHER" id="PTHR36503:SF3">
    <property type="entry name" value="BLR0126 PROTEIN"/>
    <property type="match status" value="1"/>
</dbReference>
<proteinExistence type="predicted"/>
<protein>
    <submittedName>
        <fullName evidence="1">Predicted lactoylglutathione lyase</fullName>
    </submittedName>
</protein>
<dbReference type="InterPro" id="IPR029068">
    <property type="entry name" value="Glyas_Bleomycin-R_OHBP_Dase"/>
</dbReference>
<dbReference type="Proteomes" id="UP000254879">
    <property type="component" value="Unassembled WGS sequence"/>
</dbReference>
<evidence type="ECO:0000313" key="1">
    <source>
        <dbReference type="EMBL" id="STY43730.1"/>
    </source>
</evidence>
<dbReference type="RefSeq" id="WP_003755029.1">
    <property type="nucleotide sequence ID" value="NZ_CABKNG010000001.1"/>
</dbReference>
<accession>A0A378MBM3</accession>
<dbReference type="EMBL" id="UGPG01000001">
    <property type="protein sequence ID" value="STY43730.1"/>
    <property type="molecule type" value="Genomic_DNA"/>
</dbReference>
<dbReference type="SUPFAM" id="SSF54593">
    <property type="entry name" value="Glyoxalase/Bleomycin resistance protein/Dihydroxybiphenyl dioxygenase"/>
    <property type="match status" value="1"/>
</dbReference>
<dbReference type="Pfam" id="PF00903">
    <property type="entry name" value="Glyoxalase"/>
    <property type="match status" value="1"/>
</dbReference>
<dbReference type="GO" id="GO:0016829">
    <property type="term" value="F:lyase activity"/>
    <property type="evidence" value="ECO:0007669"/>
    <property type="project" value="UniProtKB-KW"/>
</dbReference>
<organism evidence="1 2">
    <name type="scientific">Listeria grayi</name>
    <name type="common">Listeria murrayi</name>
    <dbReference type="NCBI Taxonomy" id="1641"/>
    <lineage>
        <taxon>Bacteria</taxon>
        <taxon>Bacillati</taxon>
        <taxon>Bacillota</taxon>
        <taxon>Bacilli</taxon>
        <taxon>Bacillales</taxon>
        <taxon>Listeriaceae</taxon>
        <taxon>Listeria</taxon>
    </lineage>
</organism>
<evidence type="ECO:0000313" key="2">
    <source>
        <dbReference type="Proteomes" id="UP000254879"/>
    </source>
</evidence>
<name>A0A378MBM3_LISGR</name>
<dbReference type="AlphaFoldDB" id="A0A378MBM3"/>
<dbReference type="PROSITE" id="PS51819">
    <property type="entry name" value="VOC"/>
    <property type="match status" value="1"/>
</dbReference>
<dbReference type="PANTHER" id="PTHR36503">
    <property type="entry name" value="BLR2520 PROTEIN"/>
    <property type="match status" value="1"/>
</dbReference>
<dbReference type="InterPro" id="IPR037523">
    <property type="entry name" value="VOC_core"/>
</dbReference>
<dbReference type="Gene3D" id="3.10.180.10">
    <property type="entry name" value="2,3-Dihydroxybiphenyl 1,2-Dioxygenase, domain 1"/>
    <property type="match status" value="1"/>
</dbReference>